<dbReference type="Proteomes" id="UP000187941">
    <property type="component" value="Chromosome"/>
</dbReference>
<dbReference type="OrthoDB" id="8085537at2"/>
<protein>
    <recommendedName>
        <fullName evidence="1">DUF5615 domain-containing protein</fullName>
    </recommendedName>
</protein>
<dbReference type="RefSeq" id="WP_077132413.1">
    <property type="nucleotide sequence ID" value="NZ_CP014263.1"/>
</dbReference>
<dbReference type="STRING" id="1178516.AWR27_17445"/>
<evidence type="ECO:0000313" key="3">
    <source>
        <dbReference type="Proteomes" id="UP000187941"/>
    </source>
</evidence>
<dbReference type="KEGG" id="smon:AWR27_17445"/>
<evidence type="ECO:0000313" key="2">
    <source>
        <dbReference type="EMBL" id="AQG80950.1"/>
    </source>
</evidence>
<reference evidence="2 3" key="1">
    <citation type="submission" date="2016-01" db="EMBL/GenBank/DDBJ databases">
        <authorList>
            <person name="Oliw E.H."/>
        </authorList>
    </citation>
    <scope>NUCLEOTIDE SEQUENCE [LARGE SCALE GENOMIC DNA]</scope>
    <source>
        <strain evidence="2 3">DY10</strain>
    </source>
</reference>
<organism evidence="2 3">
    <name type="scientific">Spirosoma montaniterrae</name>
    <dbReference type="NCBI Taxonomy" id="1178516"/>
    <lineage>
        <taxon>Bacteria</taxon>
        <taxon>Pseudomonadati</taxon>
        <taxon>Bacteroidota</taxon>
        <taxon>Cytophagia</taxon>
        <taxon>Cytophagales</taxon>
        <taxon>Cytophagaceae</taxon>
        <taxon>Spirosoma</taxon>
    </lineage>
</organism>
<evidence type="ECO:0000259" key="1">
    <source>
        <dbReference type="Pfam" id="PF18480"/>
    </source>
</evidence>
<keyword evidence="3" id="KW-1185">Reference proteome</keyword>
<name>A0A1P9WZZ6_9BACT</name>
<proteinExistence type="predicted"/>
<sequence length="110" mass="12680">MKVLLDENIDIRFRNAFDNTGHEVFTVRYMGWNGIKNGQLLRLMQQEAFDVLIAVDKNLPYQQNADTLPVSVLILDVRKNVLTQLQLFVPLILERLANDLPKEMATLRIA</sequence>
<dbReference type="Pfam" id="PF18480">
    <property type="entry name" value="DUF5615"/>
    <property type="match status" value="1"/>
</dbReference>
<dbReference type="InterPro" id="IPR041049">
    <property type="entry name" value="DUF5615"/>
</dbReference>
<accession>A0A1P9WZZ6</accession>
<gene>
    <name evidence="2" type="ORF">AWR27_17445</name>
</gene>
<feature type="domain" description="DUF5615" evidence="1">
    <location>
        <begin position="1"/>
        <end position="49"/>
    </location>
</feature>
<dbReference type="AlphaFoldDB" id="A0A1P9WZZ6"/>
<dbReference type="EMBL" id="CP014263">
    <property type="protein sequence ID" value="AQG80950.1"/>
    <property type="molecule type" value="Genomic_DNA"/>
</dbReference>